<reference evidence="8 9" key="1">
    <citation type="submission" date="2020-08" db="EMBL/GenBank/DDBJ databases">
        <title>Genomic Encyclopedia of Type Strains, Phase IV (KMG-IV): sequencing the most valuable type-strain genomes for metagenomic binning, comparative biology and taxonomic classification.</title>
        <authorList>
            <person name="Goeker M."/>
        </authorList>
    </citation>
    <scope>NUCLEOTIDE SEQUENCE [LARGE SCALE GENOMIC DNA]</scope>
    <source>
        <strain evidence="8 9">DSM 28570</strain>
    </source>
</reference>
<name>A0A840US93_9BACT</name>
<organism evidence="8 9">
    <name type="scientific">Desulfoprunum benzoelyticum</name>
    <dbReference type="NCBI Taxonomy" id="1506996"/>
    <lineage>
        <taxon>Bacteria</taxon>
        <taxon>Pseudomonadati</taxon>
        <taxon>Thermodesulfobacteriota</taxon>
        <taxon>Desulfobulbia</taxon>
        <taxon>Desulfobulbales</taxon>
        <taxon>Desulfobulbaceae</taxon>
        <taxon>Desulfoprunum</taxon>
    </lineage>
</organism>
<proteinExistence type="predicted"/>
<feature type="domain" description="Translocation and assembly module TamB C-terminal" evidence="7">
    <location>
        <begin position="997"/>
        <end position="1339"/>
    </location>
</feature>
<feature type="compositionally biased region" description="Polar residues" evidence="5">
    <location>
        <begin position="1"/>
        <end position="10"/>
    </location>
</feature>
<protein>
    <submittedName>
        <fullName evidence="8">Translocation and assembly module TamB</fullName>
    </submittedName>
</protein>
<dbReference type="InterPro" id="IPR007452">
    <property type="entry name" value="TamB_C"/>
</dbReference>
<evidence type="ECO:0000256" key="2">
    <source>
        <dbReference type="ARBA" id="ARBA00022692"/>
    </source>
</evidence>
<sequence length="1339" mass="140276">MDTQPGNDSFDQPPGSPATSGTKPAGRRWLRRLLYGLVALFVLAGLVLVLAGTGPVLRFAAPTINRTVGAAIDGRFETEGIRGSLWTGLSLDHLALEMEATGLEVEIRRLELLWSPRALLGGTIQIDRLAAASLAVVLPHSGTAAQDQKEPPGDSGPLDLPLALRLGQLALPDIRLTDPASGSVFTYALEASAAAAQDLTTDFSLALTPLAGSGDRLRARLAFKADSRELEAEVDGRIGRAGMVMTLAGVRPEEAADITVSLQGEGPADTWQGDLALAAADMAELSGQIGIELGDKEISFSYAGAVTTLGKLAEQVPAPLRGAFGVDLAGRFDTAAKRLALTRFDLARPDLLAVSVKADVDLAASRIGASLEAEIADLSVVTALTGLELSGAGHVAVTDVDWSAAGGGQADIAITGRGLAFGNADLDRLVGPEPAIAARLKMSPQLDMGITIDRLDLATVTGTATIDVMEDFKEMKVAAEVAVQPGALPPAAGVTLPADARLKVALEGPVTAPAGTIRLTAAALETAGRRFDNIELASTLTWSEKQVLALQNRLEVLVLDNPYRLDVDAVLPPEGVQLAMTLNGEGLDLAGRFELPGNDLPVRGAVKLARLDAGLLGDLGVPLAAGRLEANIDFLPVEGRQRIDLDAAGNGLRLAAGDGGNPPAIDRLALHGRVDDALGEPVMTLQLDGTGMTAGQTVVERLEAALQGTPGKMRLSVETAGRIEDRLPLTLAASADLDLEGDVRVSVDRFDADIAHQMVSVPRPLQVTRSTTGTLDATATLALEDGLIDATLHLVPEREFDLRADLRDLALGPWAAVFGQQDLAGTLSLTARVNERAGKAPQAELSGTMKDIRIAGNPQAPPFSLHLAGTVRERQAEAQLSLGHEDRRDIEARALVPINLSLLKGQGGIDADAPLSVHADLDSEIARFWPYVPLPDHLLSGRIKLVADLSGSLSDPSWEGVLTLEDGSYENLQFGTLLRHIRLDGRFDRGGMRITELSADDGGKGTLTGHAEVVLGDAAAVTYRGEITMRDAAVVRMDELQLWTDINLSVAGDSNAATIDSEITVSHGEVDLAVALPASVPQLDVVYLDQPGREATAEKQDATAPFTAILDATVKIPGRLFLRGKGLDSEWGGRLDISGAADSPKIVGELRARRGRLDVLGKTFSIRESQISFLGGQPPDPLLDIVGVYTVEDLLVTAALTGPASDVKLALTSVPDMPQDEILSRVLFGKAQGSLSTFEALQLAAAAAELAGKGGGLNVVGSLRKSLGADVMRVEGGEGGPNVEVGKYLTEGVYVGTKRGTAPGSTGVEVEIELTPHIKATSESTEIDNKAGLQFKWDY</sequence>
<comment type="subcellular location">
    <subcellularLocation>
        <location evidence="1">Membrane</location>
        <topology evidence="1">Single-pass membrane protein</topology>
    </subcellularLocation>
</comment>
<dbReference type="Pfam" id="PF04357">
    <property type="entry name" value="TamB"/>
    <property type="match status" value="1"/>
</dbReference>
<dbReference type="PANTHER" id="PTHR36985">
    <property type="entry name" value="TRANSLOCATION AND ASSEMBLY MODULE SUBUNIT TAMB"/>
    <property type="match status" value="1"/>
</dbReference>
<keyword evidence="3 6" id="KW-1133">Transmembrane helix</keyword>
<evidence type="ECO:0000256" key="3">
    <source>
        <dbReference type="ARBA" id="ARBA00022989"/>
    </source>
</evidence>
<comment type="caution">
    <text evidence="8">The sequence shown here is derived from an EMBL/GenBank/DDBJ whole genome shotgun (WGS) entry which is preliminary data.</text>
</comment>
<accession>A0A840US93</accession>
<dbReference type="PANTHER" id="PTHR36985:SF1">
    <property type="entry name" value="TRANSLOCATION AND ASSEMBLY MODULE SUBUNIT TAMB"/>
    <property type="match status" value="1"/>
</dbReference>
<dbReference type="Proteomes" id="UP000539642">
    <property type="component" value="Unassembled WGS sequence"/>
</dbReference>
<evidence type="ECO:0000256" key="1">
    <source>
        <dbReference type="ARBA" id="ARBA00004167"/>
    </source>
</evidence>
<keyword evidence="9" id="KW-1185">Reference proteome</keyword>
<gene>
    <name evidence="8" type="ORF">HNQ81_002402</name>
</gene>
<evidence type="ECO:0000313" key="9">
    <source>
        <dbReference type="Proteomes" id="UP000539642"/>
    </source>
</evidence>
<evidence type="ECO:0000313" key="8">
    <source>
        <dbReference type="EMBL" id="MBB5348662.1"/>
    </source>
</evidence>
<dbReference type="GO" id="GO:0005886">
    <property type="term" value="C:plasma membrane"/>
    <property type="evidence" value="ECO:0007669"/>
    <property type="project" value="InterPro"/>
</dbReference>
<evidence type="ECO:0000259" key="7">
    <source>
        <dbReference type="Pfam" id="PF04357"/>
    </source>
</evidence>
<dbReference type="GO" id="GO:0097347">
    <property type="term" value="C:TAM protein secretion complex"/>
    <property type="evidence" value="ECO:0007669"/>
    <property type="project" value="TreeGrafter"/>
</dbReference>
<keyword evidence="2 6" id="KW-0812">Transmembrane</keyword>
<feature type="region of interest" description="Disordered" evidence="5">
    <location>
        <begin position="1"/>
        <end position="24"/>
    </location>
</feature>
<dbReference type="EMBL" id="JACHEO010000014">
    <property type="protein sequence ID" value="MBB5348662.1"/>
    <property type="molecule type" value="Genomic_DNA"/>
</dbReference>
<dbReference type="GO" id="GO:0009306">
    <property type="term" value="P:protein secretion"/>
    <property type="evidence" value="ECO:0007669"/>
    <property type="project" value="InterPro"/>
</dbReference>
<evidence type="ECO:0000256" key="5">
    <source>
        <dbReference type="SAM" id="MobiDB-lite"/>
    </source>
</evidence>
<keyword evidence="4 6" id="KW-0472">Membrane</keyword>
<evidence type="ECO:0000256" key="4">
    <source>
        <dbReference type="ARBA" id="ARBA00023136"/>
    </source>
</evidence>
<evidence type="ECO:0000256" key="6">
    <source>
        <dbReference type="SAM" id="Phobius"/>
    </source>
</evidence>
<dbReference type="RefSeq" id="WP_183351497.1">
    <property type="nucleotide sequence ID" value="NZ_JACHEO010000014.1"/>
</dbReference>
<feature type="transmembrane region" description="Helical" evidence="6">
    <location>
        <begin position="33"/>
        <end position="57"/>
    </location>
</feature>